<feature type="region of interest" description="Disordered" evidence="2">
    <location>
        <begin position="1"/>
        <end position="49"/>
    </location>
</feature>
<proteinExistence type="predicted"/>
<protein>
    <submittedName>
        <fullName evidence="4">Ring domain containing protein</fullName>
    </submittedName>
</protein>
<keyword evidence="1" id="KW-0479">Metal-binding</keyword>
<dbReference type="GeneID" id="36841754"/>
<feature type="compositionally biased region" description="Basic and acidic residues" evidence="2">
    <location>
        <begin position="14"/>
        <end position="29"/>
    </location>
</feature>
<dbReference type="GO" id="GO:0008270">
    <property type="term" value="F:zinc ion binding"/>
    <property type="evidence" value="ECO:0007669"/>
    <property type="project" value="UniProtKB-KW"/>
</dbReference>
<feature type="compositionally biased region" description="Polar residues" evidence="2">
    <location>
        <begin position="1"/>
        <end position="10"/>
    </location>
</feature>
<evidence type="ECO:0000259" key="3">
    <source>
        <dbReference type="PROSITE" id="PS50089"/>
    </source>
</evidence>
<dbReference type="InterPro" id="IPR013083">
    <property type="entry name" value="Znf_RING/FYVE/PHD"/>
</dbReference>
<gene>
    <name evidence="4" type="ORF">pmac_cds_611</name>
</gene>
<name>A0A2U7UFN5_9VIRU</name>
<organism evidence="4">
    <name type="scientific">Pandoravirus macleodensis</name>
    <dbReference type="NCBI Taxonomy" id="2107707"/>
    <lineage>
        <taxon>Viruses</taxon>
        <taxon>Pandoravirus</taxon>
    </lineage>
</organism>
<dbReference type="Proteomes" id="UP000249758">
    <property type="component" value="Segment"/>
</dbReference>
<dbReference type="Gene3D" id="3.30.40.10">
    <property type="entry name" value="Zinc/RING finger domain, C3HC4 (zinc finger)"/>
    <property type="match status" value="1"/>
</dbReference>
<dbReference type="KEGG" id="vg:36841754"/>
<dbReference type="InterPro" id="IPR001841">
    <property type="entry name" value="Znf_RING"/>
</dbReference>
<sequence length="452" mass="48835">MASTRQSAQADSGELTRHPAQDVQHDTKTRHAHNKQRVRPHRTTSQQSDAAIVSAIAAIDTRGDRRLADCAANISIEAWVQRVRGATLPPWTAGIDIVDLTHVPRPDPRDHSCVGARLTLFWAQWGDGEAARQLCDMAQDICSTDTRQWHLAPAQLRRDVALWHPIVAHANNIPVRVFVPVLAEIMAGAAGDGPMCVVCMCEPPAMVIEPCGHLCLCADDWQHLVQGPRRSLKCPLCRSPADAAWRVRSLFAHDEPAIEKPAVGMSGPPDLSADPQRGDVEIDFASIVNDLHFTPNPARSLELIRLLTIYRLLTGEIEPGAISGSRYGGFTYFNTAAYRSGQSDQRQGSGGGDDSATESSSGDDDDDDDDGIPGLVEDSDSSSDSDDDDDDDEDDDTEPARQTSVGMESTGLPFTSDDIELVASQARVPHDVAFDALLAAEGNIIEAIQALC</sequence>
<dbReference type="SUPFAM" id="SSF57850">
    <property type="entry name" value="RING/U-box"/>
    <property type="match status" value="1"/>
</dbReference>
<reference evidence="4" key="1">
    <citation type="journal article" date="2018" name="Nat. Commun.">
        <title>Diversity and evolution of the emerging Pandoraviridae family.</title>
        <authorList>
            <person name="Legendre M."/>
            <person name="Fabre E."/>
            <person name="Poirot O."/>
            <person name="Jeudy S."/>
            <person name="Lartigue A."/>
            <person name="Alempic J.M."/>
            <person name="Beucher L."/>
            <person name="Philippe N."/>
            <person name="Bertaux L."/>
            <person name="Christo-Foroux E."/>
            <person name="Labadie K."/>
            <person name="Coute Y."/>
            <person name="Abergel C."/>
            <person name="Claverie J.M."/>
        </authorList>
    </citation>
    <scope>NUCLEOTIDE SEQUENCE [LARGE SCALE GENOMIC DNA]</scope>
    <source>
        <strain evidence="4">Macleodensis</strain>
    </source>
</reference>
<dbReference type="Pfam" id="PF13920">
    <property type="entry name" value="zf-C3HC4_3"/>
    <property type="match status" value="1"/>
</dbReference>
<feature type="compositionally biased region" description="Basic residues" evidence="2">
    <location>
        <begin position="30"/>
        <end position="42"/>
    </location>
</feature>
<dbReference type="Gene3D" id="1.10.8.10">
    <property type="entry name" value="DNA helicase RuvA subunit, C-terminal domain"/>
    <property type="match status" value="1"/>
</dbReference>
<evidence type="ECO:0000256" key="2">
    <source>
        <dbReference type="SAM" id="MobiDB-lite"/>
    </source>
</evidence>
<feature type="domain" description="RING-type" evidence="3">
    <location>
        <begin position="196"/>
        <end position="238"/>
    </location>
</feature>
<dbReference type="RefSeq" id="YP_009481295.1">
    <property type="nucleotide sequence ID" value="NC_037665.1"/>
</dbReference>
<keyword evidence="1" id="KW-0863">Zinc-finger</keyword>
<evidence type="ECO:0000256" key="1">
    <source>
        <dbReference type="PROSITE-ProRule" id="PRU00175"/>
    </source>
</evidence>
<feature type="region of interest" description="Disordered" evidence="2">
    <location>
        <begin position="341"/>
        <end position="413"/>
    </location>
</feature>
<accession>A0A2U7UFN5</accession>
<keyword evidence="1" id="KW-0862">Zinc</keyword>
<dbReference type="EMBL" id="MG011691">
    <property type="protein sequence ID" value="AVK77299.1"/>
    <property type="molecule type" value="Genomic_DNA"/>
</dbReference>
<evidence type="ECO:0000313" key="4">
    <source>
        <dbReference type="EMBL" id="AVK77299.1"/>
    </source>
</evidence>
<dbReference type="PROSITE" id="PS50089">
    <property type="entry name" value="ZF_RING_2"/>
    <property type="match status" value="1"/>
</dbReference>
<feature type="compositionally biased region" description="Acidic residues" evidence="2">
    <location>
        <begin position="361"/>
        <end position="397"/>
    </location>
</feature>